<evidence type="ECO:0000256" key="1">
    <source>
        <dbReference type="SAM" id="MobiDB-lite"/>
    </source>
</evidence>
<proteinExistence type="predicted"/>
<reference evidence="4" key="1">
    <citation type="submission" date="2020-05" db="EMBL/GenBank/DDBJ databases">
        <authorList>
            <person name="Chiriac C."/>
            <person name="Salcher M."/>
            <person name="Ghai R."/>
            <person name="Kavagutti S V."/>
        </authorList>
    </citation>
    <scope>NUCLEOTIDE SEQUENCE</scope>
</reference>
<sequence length="74" mass="8166">MGRKNRAPKASSRQASSLGNAHFRADGAPKTKYSSEREAASAAHMRWVEDKVELNVYPCEFCGGWHMGRPSRSG</sequence>
<protein>
    <submittedName>
        <fullName evidence="4">Unannotated protein</fullName>
    </submittedName>
</protein>
<evidence type="ECO:0000313" key="2">
    <source>
        <dbReference type="EMBL" id="CAB4820344.1"/>
    </source>
</evidence>
<gene>
    <name evidence="2" type="ORF">UFOPK3164_00371</name>
    <name evidence="3" type="ORF">UFOPK3427_00086</name>
    <name evidence="4" type="ORF">UFOPK4112_01235</name>
</gene>
<dbReference type="EMBL" id="CAFBLT010000001">
    <property type="protein sequence ID" value="CAB4859370.1"/>
    <property type="molecule type" value="Genomic_DNA"/>
</dbReference>
<feature type="compositionally biased region" description="Basic and acidic residues" evidence="1">
    <location>
        <begin position="23"/>
        <end position="39"/>
    </location>
</feature>
<name>A0A6J7RBN9_9ZZZZ</name>
<feature type="region of interest" description="Disordered" evidence="1">
    <location>
        <begin position="1"/>
        <end position="42"/>
    </location>
</feature>
<evidence type="ECO:0000313" key="3">
    <source>
        <dbReference type="EMBL" id="CAB4859370.1"/>
    </source>
</evidence>
<evidence type="ECO:0000313" key="4">
    <source>
        <dbReference type="EMBL" id="CAB5026175.1"/>
    </source>
</evidence>
<dbReference type="AlphaFoldDB" id="A0A6J7RBN9"/>
<dbReference type="EMBL" id="CAFABE010000010">
    <property type="protein sequence ID" value="CAB4820344.1"/>
    <property type="molecule type" value="Genomic_DNA"/>
</dbReference>
<accession>A0A6J7RBN9</accession>
<organism evidence="4">
    <name type="scientific">freshwater metagenome</name>
    <dbReference type="NCBI Taxonomy" id="449393"/>
    <lineage>
        <taxon>unclassified sequences</taxon>
        <taxon>metagenomes</taxon>
        <taxon>ecological metagenomes</taxon>
    </lineage>
</organism>
<dbReference type="EMBL" id="CAFBPM010000012">
    <property type="protein sequence ID" value="CAB5026175.1"/>
    <property type="molecule type" value="Genomic_DNA"/>
</dbReference>